<dbReference type="InterPro" id="IPR003746">
    <property type="entry name" value="DUF167"/>
</dbReference>
<sequence length="94" mass="9823">MRLAVRVTPKGGRDAIDGWALDANGRPHLKVRVSVAPTEGAANAAVIAFLAKQLGRPKSALRIVSGETSRLKMVEIEGLDEAEAEAVLGPRPAG</sequence>
<dbReference type="InterPro" id="IPR036591">
    <property type="entry name" value="YggU-like_sf"/>
</dbReference>
<evidence type="ECO:0000256" key="2">
    <source>
        <dbReference type="HAMAP-Rule" id="MF_00634"/>
    </source>
</evidence>
<comment type="similarity">
    <text evidence="1 2">Belongs to the UPF0235 family.</text>
</comment>
<dbReference type="PANTHER" id="PTHR13420">
    <property type="entry name" value="UPF0235 PROTEIN C15ORF40"/>
    <property type="match status" value="1"/>
</dbReference>
<dbReference type="Proteomes" id="UP001549110">
    <property type="component" value="Unassembled WGS sequence"/>
</dbReference>
<dbReference type="PANTHER" id="PTHR13420:SF7">
    <property type="entry name" value="UPF0235 PROTEIN C15ORF40"/>
    <property type="match status" value="1"/>
</dbReference>
<evidence type="ECO:0000313" key="4">
    <source>
        <dbReference type="Proteomes" id="UP001549110"/>
    </source>
</evidence>
<evidence type="ECO:0000313" key="3">
    <source>
        <dbReference type="EMBL" id="MET3526448.1"/>
    </source>
</evidence>
<dbReference type="SUPFAM" id="SSF69786">
    <property type="entry name" value="YggU-like"/>
    <property type="match status" value="1"/>
</dbReference>
<accession>A0ABV2EHD7</accession>
<dbReference type="EMBL" id="JBEPLU010000001">
    <property type="protein sequence ID" value="MET3526448.1"/>
    <property type="molecule type" value="Genomic_DNA"/>
</dbReference>
<dbReference type="Gene3D" id="3.30.1200.10">
    <property type="entry name" value="YggU-like"/>
    <property type="match status" value="1"/>
</dbReference>
<dbReference type="NCBIfam" id="TIGR00251">
    <property type="entry name" value="DUF167 family protein"/>
    <property type="match status" value="1"/>
</dbReference>
<gene>
    <name evidence="3" type="ORF">ABID41_001543</name>
</gene>
<dbReference type="SMART" id="SM01152">
    <property type="entry name" value="DUF167"/>
    <property type="match status" value="1"/>
</dbReference>
<proteinExistence type="inferred from homology"/>
<dbReference type="RefSeq" id="WP_331928309.1">
    <property type="nucleotide sequence ID" value="NZ_JBEPLU010000001.1"/>
</dbReference>
<dbReference type="HAMAP" id="MF_00634">
    <property type="entry name" value="UPF0235"/>
    <property type="match status" value="1"/>
</dbReference>
<comment type="caution">
    <text evidence="3">The sequence shown here is derived from an EMBL/GenBank/DDBJ whole genome shotgun (WGS) entry which is preliminary data.</text>
</comment>
<keyword evidence="4" id="KW-1185">Reference proteome</keyword>
<protein>
    <recommendedName>
        <fullName evidence="2">UPF0235 protein ABID41_001543</fullName>
    </recommendedName>
</protein>
<organism evidence="3 4">
    <name type="scientific">Phenylobacterium koreense</name>
    <dbReference type="NCBI Taxonomy" id="266125"/>
    <lineage>
        <taxon>Bacteria</taxon>
        <taxon>Pseudomonadati</taxon>
        <taxon>Pseudomonadota</taxon>
        <taxon>Alphaproteobacteria</taxon>
        <taxon>Caulobacterales</taxon>
        <taxon>Caulobacteraceae</taxon>
        <taxon>Phenylobacterium</taxon>
    </lineage>
</organism>
<name>A0ABV2EHD7_9CAUL</name>
<evidence type="ECO:0000256" key="1">
    <source>
        <dbReference type="ARBA" id="ARBA00010364"/>
    </source>
</evidence>
<reference evidence="3 4" key="1">
    <citation type="submission" date="2024-06" db="EMBL/GenBank/DDBJ databases">
        <title>Genomic Encyclopedia of Type Strains, Phase IV (KMG-IV): sequencing the most valuable type-strain genomes for metagenomic binning, comparative biology and taxonomic classification.</title>
        <authorList>
            <person name="Goeker M."/>
        </authorList>
    </citation>
    <scope>NUCLEOTIDE SEQUENCE [LARGE SCALE GENOMIC DNA]</scope>
    <source>
        <strain evidence="3 4">DSM 17809</strain>
    </source>
</reference>
<dbReference type="Pfam" id="PF02594">
    <property type="entry name" value="DUF167"/>
    <property type="match status" value="1"/>
</dbReference>